<evidence type="ECO:0000313" key="2">
    <source>
        <dbReference type="EMBL" id="KDN65747.1"/>
    </source>
</evidence>
<accession>A0A066XA05</accession>
<name>A0A066XA05_COLSU</name>
<feature type="compositionally biased region" description="Polar residues" evidence="1">
    <location>
        <begin position="340"/>
        <end position="358"/>
    </location>
</feature>
<dbReference type="EMBL" id="JMSE01000999">
    <property type="protein sequence ID" value="KDN65747.1"/>
    <property type="molecule type" value="Genomic_DNA"/>
</dbReference>
<keyword evidence="3" id="KW-1185">Reference proteome</keyword>
<dbReference type="AlphaFoldDB" id="A0A066XA05"/>
<gene>
    <name evidence="2" type="ORF">CSUB01_07528</name>
</gene>
<evidence type="ECO:0000256" key="1">
    <source>
        <dbReference type="SAM" id="MobiDB-lite"/>
    </source>
</evidence>
<organism evidence="2 3">
    <name type="scientific">Colletotrichum sublineola</name>
    <name type="common">Sorghum anthracnose fungus</name>
    <dbReference type="NCBI Taxonomy" id="1173701"/>
    <lineage>
        <taxon>Eukaryota</taxon>
        <taxon>Fungi</taxon>
        <taxon>Dikarya</taxon>
        <taxon>Ascomycota</taxon>
        <taxon>Pezizomycotina</taxon>
        <taxon>Sordariomycetes</taxon>
        <taxon>Hypocreomycetidae</taxon>
        <taxon>Glomerellales</taxon>
        <taxon>Glomerellaceae</taxon>
        <taxon>Colletotrichum</taxon>
        <taxon>Colletotrichum graminicola species complex</taxon>
    </lineage>
</organism>
<dbReference type="OMA" id="VMAPEMQ"/>
<protein>
    <submittedName>
        <fullName evidence="2">Uncharacterized protein</fullName>
    </submittedName>
</protein>
<proteinExistence type="predicted"/>
<dbReference type="Proteomes" id="UP000027238">
    <property type="component" value="Unassembled WGS sequence"/>
</dbReference>
<dbReference type="STRING" id="1173701.A0A066XA05"/>
<dbReference type="eggNOG" id="ENOG502RWNS">
    <property type="taxonomic scope" value="Eukaryota"/>
</dbReference>
<evidence type="ECO:0000313" key="3">
    <source>
        <dbReference type="Proteomes" id="UP000027238"/>
    </source>
</evidence>
<reference evidence="3" key="1">
    <citation type="journal article" date="2014" name="Genome Announc.">
        <title>Draft genome sequence of Colletotrichum sublineola, a destructive pathogen of cultivated sorghum.</title>
        <authorList>
            <person name="Baroncelli R."/>
            <person name="Sanz-Martin J.M."/>
            <person name="Rech G.E."/>
            <person name="Sukno S.A."/>
            <person name="Thon M.R."/>
        </authorList>
    </citation>
    <scope>NUCLEOTIDE SEQUENCE [LARGE SCALE GENOMIC DNA]</scope>
    <source>
        <strain evidence="3">TX430BB</strain>
    </source>
</reference>
<feature type="region of interest" description="Disordered" evidence="1">
    <location>
        <begin position="328"/>
        <end position="379"/>
    </location>
</feature>
<sequence length="589" mass="66449">MEDYKVFRDLASHPYSLPSLRMLGSALAIIKNRYSQFSTSDLDTDLWEFPSTEHFTESKDTDVPVNRRWTDYMKVIADSNPDPGDESRSMWRLAGNDHVDVLVVTKYIKLLQPSPPSYPSSPSYQIQQPIILGTGANTVVIDQEVKMTLLPIQYENSWFAAVAYADCIHVYNSDNESVMAPEMQKWLSSTFPTRQIRCCGLTEASEQKDSGLLMLLAMRMLLSGRPPTRRNDKEFVHCLRVKTFIELLTGNLNASDQDVEALHKAFDKDTSCYFDDAFVSRHSSPCDPDSSSTAGTGTVAQILPASVRSTEDQPMPFGMCVSSVETSIGSGGYSRRLPSQVVSSRSHANAQDSATETTVPHGRNTEGRSRNRSATPPSMHQECTNILKLLSEAVAFHRSSRLTASSDLATLWSCIRNGFKSEFYRRYSGVLFYEKMLGLRNDQEIATLLELPLINADLEEVKKLQSRFEVWYDICQLRESWGKRRYTLLCAVSDGSALERATSKQRKDQLSSMKSRLDDKDDPFSGWIESAQELCLSLIGDSSFPDRLMIDHYHLKAGWPMLQREFAAYTSTAPNPTIEIERMQPRQMN</sequence>
<dbReference type="HOGENOM" id="CLU_558494_0_0_1"/>
<dbReference type="OrthoDB" id="5242192at2759"/>
<comment type="caution">
    <text evidence="2">The sequence shown here is derived from an EMBL/GenBank/DDBJ whole genome shotgun (WGS) entry which is preliminary data.</text>
</comment>